<keyword evidence="1" id="KW-1133">Transmembrane helix</keyword>
<sequence>MAWIPIALFTFKILVFGTGMYFAIKWHYDKGRKRKQALLEQQKAAQGQTGGA</sequence>
<accession>A0A4R6NB91</accession>
<dbReference type="Proteomes" id="UP000295357">
    <property type="component" value="Unassembled WGS sequence"/>
</dbReference>
<dbReference type="EMBL" id="SNXE01000001">
    <property type="protein sequence ID" value="TDP12878.1"/>
    <property type="molecule type" value="Genomic_DNA"/>
</dbReference>
<evidence type="ECO:0000313" key="3">
    <source>
        <dbReference type="Proteomes" id="UP000295357"/>
    </source>
</evidence>
<reference evidence="2 3" key="1">
    <citation type="submission" date="2019-03" db="EMBL/GenBank/DDBJ databases">
        <title>Genomic Encyclopedia of Type Strains, Phase IV (KMG-IV): sequencing the most valuable type-strain genomes for metagenomic binning, comparative biology and taxonomic classification.</title>
        <authorList>
            <person name="Goeker M."/>
        </authorList>
    </citation>
    <scope>NUCLEOTIDE SEQUENCE [LARGE SCALE GENOMIC DNA]</scope>
    <source>
        <strain evidence="2 3">DSM 25082</strain>
    </source>
</reference>
<dbReference type="AlphaFoldDB" id="A0A4R6NB91"/>
<feature type="transmembrane region" description="Helical" evidence="1">
    <location>
        <begin position="6"/>
        <end position="24"/>
    </location>
</feature>
<dbReference type="RefSeq" id="WP_162849374.1">
    <property type="nucleotide sequence ID" value="NZ_JAUFPJ010000015.1"/>
</dbReference>
<keyword evidence="1" id="KW-0812">Transmembrane</keyword>
<name>A0A4R6NB91_9BURK</name>
<proteinExistence type="predicted"/>
<comment type="caution">
    <text evidence="2">The sequence shown here is derived from an EMBL/GenBank/DDBJ whole genome shotgun (WGS) entry which is preliminary data.</text>
</comment>
<evidence type="ECO:0000313" key="2">
    <source>
        <dbReference type="EMBL" id="TDP12878.1"/>
    </source>
</evidence>
<protein>
    <submittedName>
        <fullName evidence="2">Uncharacterized protein</fullName>
    </submittedName>
</protein>
<organism evidence="2 3">
    <name type="scientific">Roseateles asaccharophilus</name>
    <dbReference type="NCBI Taxonomy" id="582607"/>
    <lineage>
        <taxon>Bacteria</taxon>
        <taxon>Pseudomonadati</taxon>
        <taxon>Pseudomonadota</taxon>
        <taxon>Betaproteobacteria</taxon>
        <taxon>Burkholderiales</taxon>
        <taxon>Sphaerotilaceae</taxon>
        <taxon>Roseateles</taxon>
    </lineage>
</organism>
<evidence type="ECO:0000256" key="1">
    <source>
        <dbReference type="SAM" id="Phobius"/>
    </source>
</evidence>
<keyword evidence="3" id="KW-1185">Reference proteome</keyword>
<keyword evidence="1" id="KW-0472">Membrane</keyword>
<gene>
    <name evidence="2" type="ORF">DFR39_101352</name>
</gene>